<dbReference type="AlphaFoldDB" id="A0A0A9ET74"/>
<reference evidence="1" key="1">
    <citation type="submission" date="2014-09" db="EMBL/GenBank/DDBJ databases">
        <authorList>
            <person name="Magalhaes I.L.F."/>
            <person name="Oliveira U."/>
            <person name="Santos F.R."/>
            <person name="Vidigal T.H.D.A."/>
            <person name="Brescovit A.D."/>
            <person name="Santos A.J."/>
        </authorList>
    </citation>
    <scope>NUCLEOTIDE SEQUENCE</scope>
    <source>
        <tissue evidence="1">Shoot tissue taken approximately 20 cm above the soil surface</tissue>
    </source>
</reference>
<protein>
    <submittedName>
        <fullName evidence="1">Uncharacterized protein</fullName>
    </submittedName>
</protein>
<proteinExistence type="predicted"/>
<evidence type="ECO:0000313" key="1">
    <source>
        <dbReference type="EMBL" id="JAE01071.1"/>
    </source>
</evidence>
<reference evidence="1" key="2">
    <citation type="journal article" date="2015" name="Data Brief">
        <title>Shoot transcriptome of the giant reed, Arundo donax.</title>
        <authorList>
            <person name="Barrero R.A."/>
            <person name="Guerrero F.D."/>
            <person name="Moolhuijzen P."/>
            <person name="Goolsby J.A."/>
            <person name="Tidwell J."/>
            <person name="Bellgard S.E."/>
            <person name="Bellgard M.I."/>
        </authorList>
    </citation>
    <scope>NUCLEOTIDE SEQUENCE</scope>
    <source>
        <tissue evidence="1">Shoot tissue taken approximately 20 cm above the soil surface</tissue>
    </source>
</reference>
<accession>A0A0A9ET74</accession>
<organism evidence="1">
    <name type="scientific">Arundo donax</name>
    <name type="common">Giant reed</name>
    <name type="synonym">Donax arundinaceus</name>
    <dbReference type="NCBI Taxonomy" id="35708"/>
    <lineage>
        <taxon>Eukaryota</taxon>
        <taxon>Viridiplantae</taxon>
        <taxon>Streptophyta</taxon>
        <taxon>Embryophyta</taxon>
        <taxon>Tracheophyta</taxon>
        <taxon>Spermatophyta</taxon>
        <taxon>Magnoliopsida</taxon>
        <taxon>Liliopsida</taxon>
        <taxon>Poales</taxon>
        <taxon>Poaceae</taxon>
        <taxon>PACMAD clade</taxon>
        <taxon>Arundinoideae</taxon>
        <taxon>Arundineae</taxon>
        <taxon>Arundo</taxon>
    </lineage>
</organism>
<name>A0A0A9ET74_ARUDO</name>
<sequence>MSLCPRYGDGNSMLPLFPSEHCKISFPFQQQFVHAMR</sequence>
<dbReference type="EMBL" id="GBRH01196825">
    <property type="protein sequence ID" value="JAE01071.1"/>
    <property type="molecule type" value="Transcribed_RNA"/>
</dbReference>